<comment type="caution">
    <text evidence="2">The sequence shown here is derived from an EMBL/GenBank/DDBJ whole genome shotgun (WGS) entry which is preliminary data.</text>
</comment>
<organism evidence="2 3">
    <name type="scientific">Rhizophagus clarus</name>
    <dbReference type="NCBI Taxonomy" id="94130"/>
    <lineage>
        <taxon>Eukaryota</taxon>
        <taxon>Fungi</taxon>
        <taxon>Fungi incertae sedis</taxon>
        <taxon>Mucoromycota</taxon>
        <taxon>Glomeromycotina</taxon>
        <taxon>Glomeromycetes</taxon>
        <taxon>Glomerales</taxon>
        <taxon>Glomeraceae</taxon>
        <taxon>Rhizophagus</taxon>
    </lineage>
</organism>
<dbReference type="Gene3D" id="1.10.510.10">
    <property type="entry name" value="Transferase(Phosphotransferase) domain 1"/>
    <property type="match status" value="1"/>
</dbReference>
<name>A0A8H3LFH8_9GLOM</name>
<keyword evidence="2" id="KW-0418">Kinase</keyword>
<evidence type="ECO:0000259" key="1">
    <source>
        <dbReference type="PROSITE" id="PS50011"/>
    </source>
</evidence>
<dbReference type="InterPro" id="IPR011009">
    <property type="entry name" value="Kinase-like_dom_sf"/>
</dbReference>
<protein>
    <submittedName>
        <fullName evidence="2">Kinase-like domain-containing protein</fullName>
    </submittedName>
</protein>
<dbReference type="SUPFAM" id="SSF56112">
    <property type="entry name" value="Protein kinase-like (PK-like)"/>
    <property type="match status" value="1"/>
</dbReference>
<gene>
    <name evidence="2" type="ORF">RCL2_001448300</name>
</gene>
<dbReference type="GO" id="GO:0005737">
    <property type="term" value="C:cytoplasm"/>
    <property type="evidence" value="ECO:0007669"/>
    <property type="project" value="TreeGrafter"/>
</dbReference>
<reference evidence="2" key="1">
    <citation type="submission" date="2019-10" db="EMBL/GenBank/DDBJ databases">
        <title>Conservation and host-specific expression of non-tandemly repeated heterogenous ribosome RNA gene in arbuscular mycorrhizal fungi.</title>
        <authorList>
            <person name="Maeda T."/>
            <person name="Kobayashi Y."/>
            <person name="Nakagawa T."/>
            <person name="Ezawa T."/>
            <person name="Yamaguchi K."/>
            <person name="Bino T."/>
            <person name="Nishimoto Y."/>
            <person name="Shigenobu S."/>
            <person name="Kawaguchi M."/>
        </authorList>
    </citation>
    <scope>NUCLEOTIDE SEQUENCE</scope>
    <source>
        <strain evidence="2">HR1</strain>
    </source>
</reference>
<dbReference type="Pfam" id="PF07714">
    <property type="entry name" value="PK_Tyr_Ser-Thr"/>
    <property type="match status" value="2"/>
</dbReference>
<dbReference type="InterPro" id="IPR050167">
    <property type="entry name" value="Ser_Thr_protein_kinase"/>
</dbReference>
<dbReference type="PROSITE" id="PS50011">
    <property type="entry name" value="PROTEIN_KINASE_DOM"/>
    <property type="match status" value="1"/>
</dbReference>
<dbReference type="Proteomes" id="UP000615446">
    <property type="component" value="Unassembled WGS sequence"/>
</dbReference>
<accession>A0A8H3LFH8</accession>
<dbReference type="Gene3D" id="1.10.10.1010">
    <property type="entry name" value="Intein homing endonuclease, domain IV"/>
    <property type="match status" value="1"/>
</dbReference>
<keyword evidence="2" id="KW-0808">Transferase</keyword>
<dbReference type="OrthoDB" id="2394236at2759"/>
<sequence>MNFNNWTSGNNDIDKFIQVSQLSTHIRNIKNVLEWGTRNFKNWTSGNHNVDKFIQDTQRSAHTIYEIKNVIEWIPNDRFCNIEYIAKGGFGKVYKANWIDGCIDKWSSDNRNWRRKDQYKFVALKILNNSENVASEFMHEITSHCKVDNFVVKLYGISQDPKTKNYIMVLDYAKDGDTVHMVFGIIMYEVISGLPPYYDMSHDNNLAIKICQGFRPKFNIKVPQLIVQLIKRCLDANSSSRPEAKVVKKTLSQWSKEVIILENYKKINICNNYTELNKQIIETENVNKNSSINSISSTSLGLSYKTHPKAYYTSRLLNFNNLPEPKNSYDYYEKNDDIISKEFLESLQIDIYQLNMNYGSNGKE</sequence>
<dbReference type="GO" id="GO:0007165">
    <property type="term" value="P:signal transduction"/>
    <property type="evidence" value="ECO:0007669"/>
    <property type="project" value="TreeGrafter"/>
</dbReference>
<dbReference type="GO" id="GO:0005524">
    <property type="term" value="F:ATP binding"/>
    <property type="evidence" value="ECO:0007669"/>
    <property type="project" value="InterPro"/>
</dbReference>
<dbReference type="InterPro" id="IPR000719">
    <property type="entry name" value="Prot_kinase_dom"/>
</dbReference>
<evidence type="ECO:0000313" key="2">
    <source>
        <dbReference type="EMBL" id="GES87492.1"/>
    </source>
</evidence>
<feature type="domain" description="Protein kinase" evidence="1">
    <location>
        <begin position="79"/>
        <end position="364"/>
    </location>
</feature>
<dbReference type="PANTHER" id="PTHR23257">
    <property type="entry name" value="SERINE-THREONINE PROTEIN KINASE"/>
    <property type="match status" value="1"/>
</dbReference>
<dbReference type="InterPro" id="IPR001245">
    <property type="entry name" value="Ser-Thr/Tyr_kinase_cat_dom"/>
</dbReference>
<proteinExistence type="predicted"/>
<dbReference type="EMBL" id="BLAL01000169">
    <property type="protein sequence ID" value="GES87492.1"/>
    <property type="molecule type" value="Genomic_DNA"/>
</dbReference>
<dbReference type="GO" id="GO:0004672">
    <property type="term" value="F:protein kinase activity"/>
    <property type="evidence" value="ECO:0007669"/>
    <property type="project" value="InterPro"/>
</dbReference>
<evidence type="ECO:0000313" key="3">
    <source>
        <dbReference type="Proteomes" id="UP000615446"/>
    </source>
</evidence>
<dbReference type="AlphaFoldDB" id="A0A8H3LFH8"/>